<organism evidence="5 6">
    <name type="scientific">Streptomyces halstedii</name>
    <dbReference type="NCBI Taxonomy" id="1944"/>
    <lineage>
        <taxon>Bacteria</taxon>
        <taxon>Bacillati</taxon>
        <taxon>Actinomycetota</taxon>
        <taxon>Actinomycetes</taxon>
        <taxon>Kitasatosporales</taxon>
        <taxon>Streptomycetaceae</taxon>
        <taxon>Streptomyces</taxon>
    </lineage>
</organism>
<comment type="caution">
    <text evidence="5">The sequence shown here is derived from an EMBL/GenBank/DDBJ whole genome shotgun (WGS) entry which is preliminary data.</text>
</comment>
<sequence>MSEARANKAAEPAQHTEAETGTTPGAEAGTGPGKTAQGTTQGPGPGPGPGATPEAATDPEAVTDPEAAPARPRRRQARGEARIAQLLEAAATVFTTSGYNGASTNAIAREAGVSPGTLYQFFPNKEAIAVELGNRLTHRWRETYGAAFVHSHLELPLDRMLDAILDPLIAFNCENPAFAVLTHGSEIPGVITQEHDALHETMLTRTEELISGYLPDLPADRVTRIADTAFVVFKSGLDLVMAHDGPERQAYIAELKAVMYGYLHPLARTRPAGATAHDTDTP</sequence>
<evidence type="ECO:0000256" key="1">
    <source>
        <dbReference type="ARBA" id="ARBA00023125"/>
    </source>
</evidence>
<feature type="region of interest" description="Disordered" evidence="3">
    <location>
        <begin position="1"/>
        <end position="79"/>
    </location>
</feature>
<dbReference type="InterPro" id="IPR001647">
    <property type="entry name" value="HTH_TetR"/>
</dbReference>
<feature type="DNA-binding region" description="H-T-H motif" evidence="2">
    <location>
        <begin position="103"/>
        <end position="122"/>
    </location>
</feature>
<dbReference type="InterPro" id="IPR041674">
    <property type="entry name" value="TetR_C_22"/>
</dbReference>
<reference evidence="5 6" key="1">
    <citation type="submission" date="2020-01" db="EMBL/GenBank/DDBJ databases">
        <title>Insect and environment-associated Actinomycetes.</title>
        <authorList>
            <person name="Currrie C."/>
            <person name="Chevrette M."/>
            <person name="Carlson C."/>
            <person name="Stubbendieck R."/>
            <person name="Wendt-Pienkowski E."/>
        </authorList>
    </citation>
    <scope>NUCLEOTIDE SEQUENCE [LARGE SCALE GENOMIC DNA]</scope>
    <source>
        <strain evidence="5 6">SID11342</strain>
    </source>
</reference>
<feature type="compositionally biased region" description="Low complexity" evidence="3">
    <location>
        <begin position="51"/>
        <end position="70"/>
    </location>
</feature>
<dbReference type="Pfam" id="PF00440">
    <property type="entry name" value="TetR_N"/>
    <property type="match status" value="1"/>
</dbReference>
<dbReference type="GO" id="GO:0003700">
    <property type="term" value="F:DNA-binding transcription factor activity"/>
    <property type="evidence" value="ECO:0007669"/>
    <property type="project" value="TreeGrafter"/>
</dbReference>
<dbReference type="PROSITE" id="PS50977">
    <property type="entry name" value="HTH_TETR_2"/>
    <property type="match status" value="1"/>
</dbReference>
<evidence type="ECO:0000256" key="3">
    <source>
        <dbReference type="SAM" id="MobiDB-lite"/>
    </source>
</evidence>
<protein>
    <submittedName>
        <fullName evidence="5">TetR/AcrR family transcriptional regulator</fullName>
    </submittedName>
</protein>
<accession>A0A6N9U752</accession>
<keyword evidence="1 2" id="KW-0238">DNA-binding</keyword>
<dbReference type="GO" id="GO:0000976">
    <property type="term" value="F:transcription cis-regulatory region binding"/>
    <property type="evidence" value="ECO:0007669"/>
    <property type="project" value="TreeGrafter"/>
</dbReference>
<dbReference type="EMBL" id="JAAGLQ010000616">
    <property type="protein sequence ID" value="NEA19428.1"/>
    <property type="molecule type" value="Genomic_DNA"/>
</dbReference>
<gene>
    <name evidence="5" type="ORF">G3I29_28945</name>
</gene>
<dbReference type="PANTHER" id="PTHR30055">
    <property type="entry name" value="HTH-TYPE TRANSCRIPTIONAL REGULATOR RUTR"/>
    <property type="match status" value="1"/>
</dbReference>
<dbReference type="Gene3D" id="1.10.357.10">
    <property type="entry name" value="Tetracycline Repressor, domain 2"/>
    <property type="match status" value="1"/>
</dbReference>
<dbReference type="SUPFAM" id="SSF46689">
    <property type="entry name" value="Homeodomain-like"/>
    <property type="match status" value="1"/>
</dbReference>
<dbReference type="PROSITE" id="PS01081">
    <property type="entry name" value="HTH_TETR_1"/>
    <property type="match status" value="1"/>
</dbReference>
<dbReference type="InterPro" id="IPR009057">
    <property type="entry name" value="Homeodomain-like_sf"/>
</dbReference>
<evidence type="ECO:0000256" key="2">
    <source>
        <dbReference type="PROSITE-ProRule" id="PRU00335"/>
    </source>
</evidence>
<dbReference type="PANTHER" id="PTHR30055:SF226">
    <property type="entry name" value="HTH-TYPE TRANSCRIPTIONAL REGULATOR PKSA"/>
    <property type="match status" value="1"/>
</dbReference>
<feature type="compositionally biased region" description="Basic and acidic residues" evidence="3">
    <location>
        <begin position="1"/>
        <end position="18"/>
    </location>
</feature>
<dbReference type="Proteomes" id="UP000471293">
    <property type="component" value="Unassembled WGS sequence"/>
</dbReference>
<dbReference type="InterPro" id="IPR050109">
    <property type="entry name" value="HTH-type_TetR-like_transc_reg"/>
</dbReference>
<dbReference type="RefSeq" id="WP_164348822.1">
    <property type="nucleotide sequence ID" value="NZ_JAAGLQ010000616.1"/>
</dbReference>
<name>A0A6N9U752_STRHA</name>
<feature type="compositionally biased region" description="Low complexity" evidence="3">
    <location>
        <begin position="19"/>
        <end position="42"/>
    </location>
</feature>
<evidence type="ECO:0000313" key="6">
    <source>
        <dbReference type="Proteomes" id="UP000471293"/>
    </source>
</evidence>
<dbReference type="Pfam" id="PF17928">
    <property type="entry name" value="TetR_C_22"/>
    <property type="match status" value="1"/>
</dbReference>
<dbReference type="AlphaFoldDB" id="A0A6N9U752"/>
<proteinExistence type="predicted"/>
<dbReference type="InterPro" id="IPR023772">
    <property type="entry name" value="DNA-bd_HTH_TetR-type_CS"/>
</dbReference>
<dbReference type="PRINTS" id="PR00455">
    <property type="entry name" value="HTHTETR"/>
</dbReference>
<feature type="domain" description="HTH tetR-type" evidence="4">
    <location>
        <begin position="80"/>
        <end position="140"/>
    </location>
</feature>
<evidence type="ECO:0000259" key="4">
    <source>
        <dbReference type="PROSITE" id="PS50977"/>
    </source>
</evidence>
<evidence type="ECO:0000313" key="5">
    <source>
        <dbReference type="EMBL" id="NEA19428.1"/>
    </source>
</evidence>